<dbReference type="Pfam" id="PF01135">
    <property type="entry name" value="PCMT"/>
    <property type="match status" value="1"/>
</dbReference>
<organism evidence="10 11">
    <name type="scientific">Cobetia marina</name>
    <name type="common">Deleya marina</name>
    <dbReference type="NCBI Taxonomy" id="28258"/>
    <lineage>
        <taxon>Bacteria</taxon>
        <taxon>Pseudomonadati</taxon>
        <taxon>Pseudomonadota</taxon>
        <taxon>Gammaproteobacteria</taxon>
        <taxon>Oceanospirillales</taxon>
        <taxon>Halomonadaceae</taxon>
        <taxon>Cobetia</taxon>
    </lineage>
</organism>
<evidence type="ECO:0000256" key="4">
    <source>
        <dbReference type="ARBA" id="ARBA00013346"/>
    </source>
</evidence>
<evidence type="ECO:0000256" key="9">
    <source>
        <dbReference type="NCBIfam" id="TIGR00080"/>
    </source>
</evidence>
<accession>A0ABU9GEF1</accession>
<dbReference type="NCBIfam" id="TIGR00080">
    <property type="entry name" value="pimt"/>
    <property type="match status" value="1"/>
</dbReference>
<comment type="caution">
    <text evidence="10">The sequence shown here is derived from an EMBL/GenBank/DDBJ whole genome shotgun (WGS) entry which is preliminary data.</text>
</comment>
<dbReference type="GO" id="GO:0032259">
    <property type="term" value="P:methylation"/>
    <property type="evidence" value="ECO:0007669"/>
    <property type="project" value="UniProtKB-KW"/>
</dbReference>
<evidence type="ECO:0000313" key="10">
    <source>
        <dbReference type="EMBL" id="MEL0616846.1"/>
    </source>
</evidence>
<evidence type="ECO:0000256" key="6">
    <source>
        <dbReference type="ARBA" id="ARBA00022603"/>
    </source>
</evidence>
<evidence type="ECO:0000256" key="1">
    <source>
        <dbReference type="ARBA" id="ARBA00004496"/>
    </source>
</evidence>
<dbReference type="Proteomes" id="UP001378242">
    <property type="component" value="Unassembled WGS sequence"/>
</dbReference>
<protein>
    <recommendedName>
        <fullName evidence="4 9">Protein-L-isoaspartate O-methyltransferase</fullName>
        <ecNumber evidence="3 9">2.1.1.77</ecNumber>
    </recommendedName>
</protein>
<evidence type="ECO:0000256" key="2">
    <source>
        <dbReference type="ARBA" id="ARBA00005369"/>
    </source>
</evidence>
<dbReference type="Gene3D" id="3.40.50.150">
    <property type="entry name" value="Vaccinia Virus protein VP39"/>
    <property type="match status" value="1"/>
</dbReference>
<dbReference type="InterPro" id="IPR000682">
    <property type="entry name" value="PCMT"/>
</dbReference>
<evidence type="ECO:0000256" key="5">
    <source>
        <dbReference type="ARBA" id="ARBA00022490"/>
    </source>
</evidence>
<dbReference type="InterPro" id="IPR029063">
    <property type="entry name" value="SAM-dependent_MTases_sf"/>
</dbReference>
<dbReference type="EC" id="2.1.1.77" evidence="3 9"/>
<evidence type="ECO:0000256" key="3">
    <source>
        <dbReference type="ARBA" id="ARBA00011890"/>
    </source>
</evidence>
<reference evidence="10 11" key="1">
    <citation type="submission" date="2024-02" db="EMBL/GenBank/DDBJ databases">
        <title>Bacteria isolated from the canopy kelp, Nereocystis luetkeana.</title>
        <authorList>
            <person name="Pfister C.A."/>
            <person name="Younker I.T."/>
            <person name="Light S.H."/>
        </authorList>
    </citation>
    <scope>NUCLEOTIDE SEQUENCE [LARGE SCALE GENOMIC DNA]</scope>
    <source>
        <strain evidence="10 11">TI.5.07</strain>
    </source>
</reference>
<keyword evidence="8" id="KW-0949">S-adenosyl-L-methionine</keyword>
<sequence length="244" mass="27233">MRLERPNAAQLSGIGMTSQRTRDRMVTRLEEAGIQDERVLDLMAAEPRHLFLDEALAHRAYEDTALPLGQGQTLSQPYMHARMTELALASAPRPREQCRVLEVGTGSGYQTLLLARLFGQVASLERIALLHLRARQRLEWFGLDNVQLRHADGGHGWQTTARETAVQESVTLPGFDLVVVTACASHLPQALLQQLAPEGVMIVPLAEDGSDRQWLTRVRHVGDTQDIQRLEAVRFVPLLEGVIR</sequence>
<keyword evidence="6 10" id="KW-0489">Methyltransferase</keyword>
<dbReference type="PANTHER" id="PTHR11579">
    <property type="entry name" value="PROTEIN-L-ISOASPARTATE O-METHYLTRANSFERASE"/>
    <property type="match status" value="1"/>
</dbReference>
<dbReference type="EMBL" id="JBAKAP010000007">
    <property type="protein sequence ID" value="MEL0616846.1"/>
    <property type="molecule type" value="Genomic_DNA"/>
</dbReference>
<gene>
    <name evidence="10" type="ORF">V6243_08355</name>
</gene>
<dbReference type="GO" id="GO:0004719">
    <property type="term" value="F:protein-L-isoaspartate (D-aspartate) O-methyltransferase activity"/>
    <property type="evidence" value="ECO:0007669"/>
    <property type="project" value="UniProtKB-EC"/>
</dbReference>
<evidence type="ECO:0000313" key="11">
    <source>
        <dbReference type="Proteomes" id="UP001378242"/>
    </source>
</evidence>
<comment type="similarity">
    <text evidence="2">Belongs to the methyltransferase superfamily. L-isoaspartyl/D-aspartyl protein methyltransferase family.</text>
</comment>
<dbReference type="NCBIfam" id="NF001453">
    <property type="entry name" value="PRK00312.1"/>
    <property type="match status" value="1"/>
</dbReference>
<evidence type="ECO:0000256" key="7">
    <source>
        <dbReference type="ARBA" id="ARBA00022679"/>
    </source>
</evidence>
<dbReference type="RefSeq" id="WP_136938952.1">
    <property type="nucleotide sequence ID" value="NZ_BJOH01000015.1"/>
</dbReference>
<name>A0ABU9GEF1_COBMA</name>
<keyword evidence="5" id="KW-0963">Cytoplasm</keyword>
<keyword evidence="11" id="KW-1185">Reference proteome</keyword>
<comment type="subcellular location">
    <subcellularLocation>
        <location evidence="1">Cytoplasm</location>
    </subcellularLocation>
</comment>
<proteinExistence type="inferred from homology"/>
<dbReference type="PANTHER" id="PTHR11579:SF0">
    <property type="entry name" value="PROTEIN-L-ISOASPARTATE(D-ASPARTATE) O-METHYLTRANSFERASE"/>
    <property type="match status" value="1"/>
</dbReference>
<dbReference type="CDD" id="cd02440">
    <property type="entry name" value="AdoMet_MTases"/>
    <property type="match status" value="1"/>
</dbReference>
<dbReference type="SUPFAM" id="SSF53335">
    <property type="entry name" value="S-adenosyl-L-methionine-dependent methyltransferases"/>
    <property type="match status" value="1"/>
</dbReference>
<evidence type="ECO:0000256" key="8">
    <source>
        <dbReference type="ARBA" id="ARBA00022691"/>
    </source>
</evidence>
<keyword evidence="7 10" id="KW-0808">Transferase</keyword>